<comment type="caution">
    <text evidence="1">The sequence shown here is derived from an EMBL/GenBank/DDBJ whole genome shotgun (WGS) entry which is preliminary data.</text>
</comment>
<evidence type="ECO:0000313" key="1">
    <source>
        <dbReference type="EMBL" id="TGB05748.1"/>
    </source>
</evidence>
<organism evidence="1 2">
    <name type="scientific">Streptomyces palmae</name>
    <dbReference type="NCBI Taxonomy" id="1701085"/>
    <lineage>
        <taxon>Bacteria</taxon>
        <taxon>Bacillati</taxon>
        <taxon>Actinomycetota</taxon>
        <taxon>Actinomycetes</taxon>
        <taxon>Kitasatosporales</taxon>
        <taxon>Streptomycetaceae</taxon>
        <taxon>Streptomyces</taxon>
    </lineage>
</organism>
<sequence>MKTLLADGPSTLYATEMEQFGRLTGHWATQITHYPADGSPARRVSGEWEFGYALEGRAVLDVWQWPGREDLPAEGRAPDQECGLCVRIWDPRLQLWRFTFHGTAHGDPVHMYARQIDDEIVMERAAGGDLVRWTFADITADTFHWRNERSTDGGHTWRLDQEVSARRLR</sequence>
<dbReference type="OrthoDB" id="9814791at2"/>
<dbReference type="EMBL" id="SRID01000180">
    <property type="protein sequence ID" value="TGB05748.1"/>
    <property type="molecule type" value="Genomic_DNA"/>
</dbReference>
<protein>
    <recommendedName>
        <fullName evidence="3">DUF1579 domain-containing protein</fullName>
    </recommendedName>
</protein>
<evidence type="ECO:0008006" key="3">
    <source>
        <dbReference type="Google" id="ProtNLM"/>
    </source>
</evidence>
<keyword evidence="2" id="KW-1185">Reference proteome</keyword>
<dbReference type="Proteomes" id="UP000297948">
    <property type="component" value="Unassembled WGS sequence"/>
</dbReference>
<evidence type="ECO:0000313" key="2">
    <source>
        <dbReference type="Proteomes" id="UP000297948"/>
    </source>
</evidence>
<dbReference type="AlphaFoldDB" id="A0A4Z0H7P2"/>
<accession>A0A4Z0H7P2</accession>
<reference evidence="1 2" key="1">
    <citation type="submission" date="2019-03" db="EMBL/GenBank/DDBJ databases">
        <authorList>
            <person name="Gonzalez-Pimentel J.L."/>
        </authorList>
    </citation>
    <scope>NUCLEOTIDE SEQUENCE [LARGE SCALE GENOMIC DNA]</scope>
    <source>
        <strain evidence="1 2">JCM 31289</strain>
    </source>
</reference>
<proteinExistence type="predicted"/>
<gene>
    <name evidence="1" type="ORF">E4099_18970</name>
</gene>
<dbReference type="RefSeq" id="WP_135340287.1">
    <property type="nucleotide sequence ID" value="NZ_JBHLTX010000016.1"/>
</dbReference>
<name>A0A4Z0H7P2_9ACTN</name>